<dbReference type="EMBL" id="FQXK01000041">
    <property type="protein sequence ID" value="SHI80700.1"/>
    <property type="molecule type" value="Genomic_DNA"/>
</dbReference>
<protein>
    <recommendedName>
        <fullName evidence="4">DUF4129 domain-containing protein</fullName>
    </recommendedName>
</protein>
<accession>A0A1M6E5R3</accession>
<keyword evidence="1" id="KW-0472">Membrane</keyword>
<gene>
    <name evidence="2" type="ORF">SAMN02745229_03666</name>
</gene>
<organism evidence="2 3">
    <name type="scientific">Butyrivibrio fibrisolvens DSM 3071</name>
    <dbReference type="NCBI Taxonomy" id="1121131"/>
    <lineage>
        <taxon>Bacteria</taxon>
        <taxon>Bacillati</taxon>
        <taxon>Bacillota</taxon>
        <taxon>Clostridia</taxon>
        <taxon>Lachnospirales</taxon>
        <taxon>Lachnospiraceae</taxon>
        <taxon>Butyrivibrio</taxon>
    </lineage>
</organism>
<dbReference type="AlphaFoldDB" id="A0A1M6E5R3"/>
<dbReference type="RefSeq" id="WP_073389914.1">
    <property type="nucleotide sequence ID" value="NZ_FQXK01000041.1"/>
</dbReference>
<feature type="transmembrane region" description="Helical" evidence="1">
    <location>
        <begin position="62"/>
        <end position="79"/>
    </location>
</feature>
<keyword evidence="1" id="KW-0812">Transmembrane</keyword>
<sequence>MVAETKGMTGIRVINNCMIALGIVLFAQSIYADMTIKTVFIDMIICLDVIVMHFVLKHLRNFVPFTLGGAGLVLINYLLFISQLKAGSYDYIPVLVVLLGVILLSYYAHINESVMIRPNYWLLLFCGFYLLFATYTKKQIPLTFGEIYTVCIIIFSFVYMVLYRQDRRLRLSSDRTYVPVDRIRSSNSILLIFGSGVVSCLGIAFLLIGHGEKLINAVWNAILNFLRFLFSGMTYEYEEEVSVNGVQGGSPISFGDLVDQKENPFLDKFWEILSAIMAFAAVFFIVFVVVLLIINFYKSFQRAAAVRERDKVEYLKPDESVALTNKARSNRLVFTDRSPSANIRRKYKKFIKKAPFFKDVEMQMTPEEIENAAYKDTDIKNKKTIHEMYEKARYDSDFINPKDVADFDRLFRA</sequence>
<dbReference type="OrthoDB" id="1997594at2"/>
<dbReference type="Proteomes" id="UP000184278">
    <property type="component" value="Unassembled WGS sequence"/>
</dbReference>
<evidence type="ECO:0000256" key="1">
    <source>
        <dbReference type="SAM" id="Phobius"/>
    </source>
</evidence>
<feature type="transmembrane region" description="Helical" evidence="1">
    <location>
        <begin position="91"/>
        <end position="108"/>
    </location>
</feature>
<evidence type="ECO:0000313" key="2">
    <source>
        <dbReference type="EMBL" id="SHI80700.1"/>
    </source>
</evidence>
<dbReference type="GeneID" id="89508233"/>
<name>A0A1M6E5R3_BUTFI</name>
<proteinExistence type="predicted"/>
<evidence type="ECO:0008006" key="4">
    <source>
        <dbReference type="Google" id="ProtNLM"/>
    </source>
</evidence>
<evidence type="ECO:0000313" key="3">
    <source>
        <dbReference type="Proteomes" id="UP000184278"/>
    </source>
</evidence>
<feature type="transmembrane region" description="Helical" evidence="1">
    <location>
        <begin position="142"/>
        <end position="162"/>
    </location>
</feature>
<dbReference type="STRING" id="1121131.SAMN02745229_03666"/>
<reference evidence="3" key="1">
    <citation type="submission" date="2016-11" db="EMBL/GenBank/DDBJ databases">
        <authorList>
            <person name="Varghese N."/>
            <person name="Submissions S."/>
        </authorList>
    </citation>
    <scope>NUCLEOTIDE SEQUENCE [LARGE SCALE GENOMIC DNA]</scope>
    <source>
        <strain evidence="3">DSM 3071</strain>
    </source>
</reference>
<feature type="transmembrane region" description="Helical" evidence="1">
    <location>
        <begin position="38"/>
        <end position="55"/>
    </location>
</feature>
<feature type="transmembrane region" description="Helical" evidence="1">
    <location>
        <begin position="120"/>
        <end position="136"/>
    </location>
</feature>
<keyword evidence="3" id="KW-1185">Reference proteome</keyword>
<feature type="transmembrane region" description="Helical" evidence="1">
    <location>
        <begin position="272"/>
        <end position="297"/>
    </location>
</feature>
<keyword evidence="1" id="KW-1133">Transmembrane helix</keyword>
<feature type="transmembrane region" description="Helical" evidence="1">
    <location>
        <begin position="12"/>
        <end position="32"/>
    </location>
</feature>
<feature type="transmembrane region" description="Helical" evidence="1">
    <location>
        <begin position="189"/>
        <end position="209"/>
    </location>
</feature>